<dbReference type="Gramene" id="TraesCS2A03G0067700.1">
    <property type="protein sequence ID" value="TraesCS2A03G0067700.1.CDS"/>
    <property type="gene ID" value="TraesCS2A03G0067700"/>
</dbReference>
<evidence type="ECO:0000256" key="8">
    <source>
        <dbReference type="ARBA" id="ARBA00023053"/>
    </source>
</evidence>
<organism evidence="17">
    <name type="scientific">Triticum aestivum</name>
    <name type="common">Wheat</name>
    <dbReference type="NCBI Taxonomy" id="4565"/>
    <lineage>
        <taxon>Eukaryota</taxon>
        <taxon>Viridiplantae</taxon>
        <taxon>Streptophyta</taxon>
        <taxon>Embryophyta</taxon>
        <taxon>Tracheophyta</taxon>
        <taxon>Spermatophyta</taxon>
        <taxon>Magnoliopsida</taxon>
        <taxon>Liliopsida</taxon>
        <taxon>Poales</taxon>
        <taxon>Poaceae</taxon>
        <taxon>BOP clade</taxon>
        <taxon>Pooideae</taxon>
        <taxon>Triticodae</taxon>
        <taxon>Triticeae</taxon>
        <taxon>Triticinae</taxon>
        <taxon>Triticum</taxon>
    </lineage>
</organism>
<evidence type="ECO:0000259" key="16">
    <source>
        <dbReference type="PROSITE" id="PS50042"/>
    </source>
</evidence>
<proteinExistence type="predicted"/>
<dbReference type="EnsemblPlants" id="TraesCS2A02G034700.1">
    <property type="protein sequence ID" value="TraesCS2A02G034700.1"/>
    <property type="gene ID" value="TraesCS2A02G034700"/>
</dbReference>
<dbReference type="PROSITE" id="PS50042">
    <property type="entry name" value="CNMP_BINDING_3"/>
    <property type="match status" value="1"/>
</dbReference>
<dbReference type="Proteomes" id="UP000019116">
    <property type="component" value="Chromosome 2A"/>
</dbReference>
<dbReference type="CDD" id="cd00038">
    <property type="entry name" value="CAP_ED"/>
    <property type="match status" value="1"/>
</dbReference>
<feature type="transmembrane region" description="Helical" evidence="15">
    <location>
        <begin position="12"/>
        <end position="29"/>
    </location>
</feature>
<dbReference type="STRING" id="4565.A0A3B6AQ19"/>
<dbReference type="GO" id="GO:0015386">
    <property type="term" value="F:potassium:proton antiporter activity"/>
    <property type="evidence" value="ECO:0000318"/>
    <property type="project" value="GO_Central"/>
</dbReference>
<evidence type="ECO:0000256" key="3">
    <source>
        <dbReference type="ARBA" id="ARBA00022475"/>
    </source>
</evidence>
<dbReference type="GO" id="GO:0098719">
    <property type="term" value="P:sodium ion import across plasma membrane"/>
    <property type="evidence" value="ECO:0000318"/>
    <property type="project" value="GO_Central"/>
</dbReference>
<dbReference type="Pfam" id="PF00999">
    <property type="entry name" value="Na_H_Exchanger"/>
    <property type="match status" value="1"/>
</dbReference>
<sequence length="1034" mass="114574">MEEPGSSPDDAVLFFGVSLVLGIGSRHLLRGTRVPYTAALLVLGVALGGLEYGTKHGLGKLGAGIRIWAAINPDLLLTVLLPALLFESSFSMEVHQIKKCMAQMVLLAVPGVVISTVLLGTAVKLTFPYDWNWETSFLFSGLLSATDPVAVVALLKDLGASKKLSTIIEGESLMNDGTAIVVYQLFYRMVLGRTYDAGSIIKFLSEVPFGAVALGLAFGIASVLWRSFIFNDTIIEISLTLAASYIAFFTAQDALEVSGVLAVMTLGMLYAAFAQTAFKGDNQQSLHHFWEMVAYIANTLIFILSGVIIADGVLQDNIHFERQASDAVQPYLNPEVGTMFVFFTGGIMFLTLTLNGSTTQLLLHLLGLRKFTATKFRVLKYTRYGMLNKALEAFGDLKDDEELGTVDWITVKKYITCLNNLEDVQAHPHDVPDKDDHTHTMNLLDTRVRLLNGVQAAYFGMLEEGRITQSTTNILMRSVDEAKDLVSSQPLCDWKVLRSNVQFSNYYRFLQMSRLPQRLITYFTVERLELGCCTCAAFLNAHRTARRQLHDFLGESEMARIVIDESTAAGEEAKKFLEDVRVTFPQVLGALMTRQVTYAVLTHLSKYIQDLRKTGLLEEEEMVHLDDALQTDLKKLKRNPPMVKMPRVSELLSSHPLVGALPSAVRGLLLSNARETIKGHGQILYREGSRPTGIWLVSAGIVKWTSQRLSRRHSLDPILPHGSTLGLYEALTGKPYICDVTTESVVHCFFIEAEKIEQLRQSDPSAEDFMWQESALVIAMIFLPQIFEKMAMRKMRVLLSERSSMNIYINGEEFELGHNYIGILLEGFLKTTHQHLITPPAVLLPSSADLNLSGLQSSAMSHIDYYYTATSYQVEARTRAILIEIDMPDIESDLQTSASLLSPSPTLGPPPTQSKEHMDDMHCAQRRLSLNRAEANHKHIASYAKAPSRMASSTQPRLLVARSEGSNATMNTTSALYPALVPFPPLEAARQRRVTVAEDDNSSDESAGEEVIVKVDSPSMLSFHRTTSVPPRGD</sequence>
<dbReference type="PANTHER" id="PTHR10110">
    <property type="entry name" value="SODIUM/HYDROGEN EXCHANGER"/>
    <property type="match status" value="1"/>
</dbReference>
<dbReference type="InterPro" id="IPR018422">
    <property type="entry name" value="Cation/H_exchanger_CPA1"/>
</dbReference>
<feature type="transmembrane region" description="Helical" evidence="15">
    <location>
        <begin position="36"/>
        <end position="53"/>
    </location>
</feature>
<reference evidence="17" key="2">
    <citation type="submission" date="2018-10" db="UniProtKB">
        <authorList>
            <consortium name="EnsemblPlants"/>
        </authorList>
    </citation>
    <scope>IDENTIFICATION</scope>
</reference>
<keyword evidence="4" id="KW-0633">Potassium transport</keyword>
<keyword evidence="18" id="KW-1185">Reference proteome</keyword>
<dbReference type="Gene3D" id="2.60.120.10">
    <property type="entry name" value="Jelly Rolls"/>
    <property type="match status" value="1"/>
</dbReference>
<feature type="transmembrane region" description="Helical" evidence="15">
    <location>
        <begin position="335"/>
        <end position="354"/>
    </location>
</feature>
<dbReference type="Gramene" id="TraesCS2A02G034700.1">
    <property type="protein sequence ID" value="TraesCS2A02G034700.1"/>
    <property type="gene ID" value="TraesCS2A02G034700"/>
</dbReference>
<evidence type="ECO:0000256" key="10">
    <source>
        <dbReference type="ARBA" id="ARBA00023136"/>
    </source>
</evidence>
<feature type="transmembrane region" description="Helical" evidence="15">
    <location>
        <begin position="293"/>
        <end position="314"/>
    </location>
</feature>
<dbReference type="Gene3D" id="6.10.140.1330">
    <property type="match status" value="1"/>
</dbReference>
<feature type="region of interest" description="Disordered" evidence="14">
    <location>
        <begin position="898"/>
        <end position="919"/>
    </location>
</feature>
<evidence type="ECO:0000256" key="6">
    <source>
        <dbReference type="ARBA" id="ARBA00022958"/>
    </source>
</evidence>
<dbReference type="GO" id="GO:0005886">
    <property type="term" value="C:plasma membrane"/>
    <property type="evidence" value="ECO:0000318"/>
    <property type="project" value="GO_Central"/>
</dbReference>
<dbReference type="SMR" id="A0A3B6AQ19"/>
<comment type="subcellular location">
    <subcellularLocation>
        <location evidence="1">Cell membrane</location>
        <topology evidence="1">Multi-pass membrane protein</topology>
    </subcellularLocation>
</comment>
<feature type="transmembrane region" description="Helical" evidence="15">
    <location>
        <begin position="255"/>
        <end position="273"/>
    </location>
</feature>
<accession>A0A3B6AQ19</accession>
<evidence type="ECO:0000256" key="2">
    <source>
        <dbReference type="ARBA" id="ARBA00022448"/>
    </source>
</evidence>
<comment type="catalytic activity">
    <reaction evidence="13">
        <text>K(+)(in) + H(+)(out) = K(+)(out) + H(+)(in)</text>
        <dbReference type="Rhea" id="RHEA:29467"/>
        <dbReference type="ChEBI" id="CHEBI:15378"/>
        <dbReference type="ChEBI" id="CHEBI:29103"/>
    </reaction>
</comment>
<dbReference type="GO" id="GO:0071805">
    <property type="term" value="P:potassium ion transmembrane transport"/>
    <property type="evidence" value="ECO:0000318"/>
    <property type="project" value="GO_Central"/>
</dbReference>
<feature type="region of interest" description="Disordered" evidence="14">
    <location>
        <begin position="992"/>
        <end position="1034"/>
    </location>
</feature>
<feature type="transmembrane region" description="Helical" evidence="15">
    <location>
        <begin position="137"/>
        <end position="155"/>
    </location>
</feature>
<evidence type="ECO:0000256" key="4">
    <source>
        <dbReference type="ARBA" id="ARBA00022538"/>
    </source>
</evidence>
<evidence type="ECO:0000313" key="17">
    <source>
        <dbReference type="EnsemblPlants" id="TraesCS2A02G034700.1"/>
    </source>
</evidence>
<comment type="catalytic activity">
    <reaction evidence="12">
        <text>Na(+)(in) + H(+)(out) = Na(+)(out) + H(+)(in)</text>
        <dbReference type="Rhea" id="RHEA:29419"/>
        <dbReference type="ChEBI" id="CHEBI:15378"/>
        <dbReference type="ChEBI" id="CHEBI:29101"/>
    </reaction>
</comment>
<dbReference type="AlphaFoldDB" id="A0A3B6AQ19"/>
<feature type="transmembrane region" description="Helical" evidence="15">
    <location>
        <begin position="203"/>
        <end position="222"/>
    </location>
</feature>
<keyword evidence="11" id="KW-0739">Sodium transport</keyword>
<keyword evidence="9" id="KW-0406">Ion transport</keyword>
<feature type="transmembrane region" description="Helical" evidence="15">
    <location>
        <begin position="65"/>
        <end position="85"/>
    </location>
</feature>
<evidence type="ECO:0000256" key="11">
    <source>
        <dbReference type="ARBA" id="ARBA00023201"/>
    </source>
</evidence>
<evidence type="ECO:0000256" key="14">
    <source>
        <dbReference type="SAM" id="MobiDB-lite"/>
    </source>
</evidence>
<keyword evidence="8" id="KW-0915">Sodium</keyword>
<dbReference type="InterPro" id="IPR000595">
    <property type="entry name" value="cNMP-bd_dom"/>
</dbReference>
<feature type="transmembrane region" description="Helical" evidence="15">
    <location>
        <begin position="228"/>
        <end position="248"/>
    </location>
</feature>
<dbReference type="InterPro" id="IPR006153">
    <property type="entry name" value="Cation/H_exchanger_TM"/>
</dbReference>
<evidence type="ECO:0000256" key="9">
    <source>
        <dbReference type="ARBA" id="ARBA00023065"/>
    </source>
</evidence>
<dbReference type="GO" id="GO:0051453">
    <property type="term" value="P:regulation of intracellular pH"/>
    <property type="evidence" value="ECO:0000318"/>
    <property type="project" value="GO_Central"/>
</dbReference>
<keyword evidence="2" id="KW-0813">Transport</keyword>
<feature type="compositionally biased region" description="Polar residues" evidence="14">
    <location>
        <begin position="1024"/>
        <end position="1034"/>
    </location>
</feature>
<feature type="domain" description="Cyclic nucleotide-binding" evidence="16">
    <location>
        <begin position="657"/>
        <end position="759"/>
    </location>
</feature>
<protein>
    <recommendedName>
        <fullName evidence="16">Cyclic nucleotide-binding domain-containing protein</fullName>
    </recommendedName>
</protein>
<dbReference type="FunFam" id="2.60.120.10:FF:000090">
    <property type="entry name" value="Sodium/hydrogen exchanger 7"/>
    <property type="match status" value="1"/>
</dbReference>
<evidence type="ECO:0000256" key="1">
    <source>
        <dbReference type="ARBA" id="ARBA00004651"/>
    </source>
</evidence>
<dbReference type="InterPro" id="IPR014710">
    <property type="entry name" value="RmlC-like_jellyroll"/>
</dbReference>
<evidence type="ECO:0000256" key="7">
    <source>
        <dbReference type="ARBA" id="ARBA00022989"/>
    </source>
</evidence>
<keyword evidence="6" id="KW-0630">Potassium</keyword>
<evidence type="ECO:0000256" key="12">
    <source>
        <dbReference type="ARBA" id="ARBA00047524"/>
    </source>
</evidence>
<reference evidence="17" key="1">
    <citation type="submission" date="2018-08" db="EMBL/GenBank/DDBJ databases">
        <authorList>
            <person name="Rossello M."/>
        </authorList>
    </citation>
    <scope>NUCLEOTIDE SEQUENCE [LARGE SCALE GENOMIC DNA]</scope>
    <source>
        <strain evidence="17">cv. Chinese Spring</strain>
    </source>
</reference>
<evidence type="ECO:0000256" key="15">
    <source>
        <dbReference type="SAM" id="Phobius"/>
    </source>
</evidence>
<keyword evidence="7 15" id="KW-1133">Transmembrane helix</keyword>
<keyword evidence="10 15" id="KW-0472">Membrane</keyword>
<feature type="transmembrane region" description="Helical" evidence="15">
    <location>
        <begin position="105"/>
        <end position="125"/>
    </location>
</feature>
<evidence type="ECO:0000313" key="18">
    <source>
        <dbReference type="Proteomes" id="UP000019116"/>
    </source>
</evidence>
<keyword evidence="5 15" id="KW-0812">Transmembrane</keyword>
<name>A0A3B6AQ19_WHEAT</name>
<feature type="compositionally biased region" description="Acidic residues" evidence="14">
    <location>
        <begin position="997"/>
        <end position="1008"/>
    </location>
</feature>
<evidence type="ECO:0000256" key="5">
    <source>
        <dbReference type="ARBA" id="ARBA00022692"/>
    </source>
</evidence>
<dbReference type="PaxDb" id="4565-Traes_2DS_981F332F2.2"/>
<keyword evidence="3" id="KW-1003">Cell membrane</keyword>
<dbReference type="OrthoDB" id="441412at2759"/>
<dbReference type="GO" id="GO:0015385">
    <property type="term" value="F:sodium:proton antiporter activity"/>
    <property type="evidence" value="ECO:0000318"/>
    <property type="project" value="GO_Central"/>
</dbReference>
<dbReference type="SUPFAM" id="SSF51206">
    <property type="entry name" value="cAMP-binding domain-like"/>
    <property type="match status" value="1"/>
</dbReference>
<dbReference type="Pfam" id="PF00027">
    <property type="entry name" value="cNMP_binding"/>
    <property type="match status" value="1"/>
</dbReference>
<dbReference type="InterPro" id="IPR018490">
    <property type="entry name" value="cNMP-bd_dom_sf"/>
</dbReference>
<evidence type="ECO:0000256" key="13">
    <source>
        <dbReference type="ARBA" id="ARBA00047912"/>
    </source>
</evidence>
<dbReference type="PANTHER" id="PTHR10110:SF86">
    <property type="entry name" value="SODIUM_HYDROGEN EXCHANGER 7"/>
    <property type="match status" value="1"/>
</dbReference>